<dbReference type="EMBL" id="CP051180">
    <property type="protein sequence ID" value="QIZ77998.1"/>
    <property type="molecule type" value="Genomic_DNA"/>
</dbReference>
<comment type="cofactor">
    <cofactor evidence="3">
        <name>[2Fe-2S] cluster</name>
        <dbReference type="ChEBI" id="CHEBI:190135"/>
    </cofactor>
</comment>
<dbReference type="AlphaFoldDB" id="A0A6H1UGQ0"/>
<dbReference type="Pfam" id="PF00175">
    <property type="entry name" value="NAD_binding_1"/>
    <property type="match status" value="1"/>
</dbReference>
<dbReference type="KEGG" id="fes:HER31_14490"/>
<evidence type="ECO:0000256" key="3">
    <source>
        <dbReference type="ARBA" id="ARBA00034078"/>
    </source>
</evidence>
<keyword evidence="2" id="KW-0455">Luminescence</keyword>
<name>A0A6H1UGQ0_9GAMM</name>
<evidence type="ECO:0000256" key="4">
    <source>
        <dbReference type="ARBA" id="ARBA00038177"/>
    </source>
</evidence>
<dbReference type="SUPFAM" id="SSF63380">
    <property type="entry name" value="Riboflavin synthase domain-like"/>
    <property type="match status" value="1"/>
</dbReference>
<sequence>MSRTLCQVESITPLTETVFKVVLTPEHSFDFVAGQYLTIVLSEEDKRPFSIASKPGERQLELHIGAFVAESYAMQVMEHLRTHSAIEIEAPLGNASLRPDNKRSRIMVAGGTGFSYIHSMLQQLLAESDKRTTFLYWGCRDLNGMYLKSVADKFSQLHPHLSFIPVFDEMVEGYRQGSVIEAVCDDFSDLSGYDIYVAGRFEMAAVARDKFTANGALTEHLIGDAFAFLK</sequence>
<dbReference type="NCBIfam" id="NF005963">
    <property type="entry name" value="PRK08051.1"/>
    <property type="match status" value="1"/>
</dbReference>
<dbReference type="Gene3D" id="2.40.30.10">
    <property type="entry name" value="Translation factors"/>
    <property type="match status" value="1"/>
</dbReference>
<dbReference type="PANTHER" id="PTHR47354">
    <property type="entry name" value="NADH OXIDOREDUCTASE HCR"/>
    <property type="match status" value="1"/>
</dbReference>
<accession>A0A6H1UGQ0</accession>
<evidence type="ECO:0000313" key="6">
    <source>
        <dbReference type="EMBL" id="QIZ77998.1"/>
    </source>
</evidence>
<dbReference type="PRINTS" id="PR00410">
    <property type="entry name" value="PHEHYDRXLASE"/>
</dbReference>
<dbReference type="InterPro" id="IPR050415">
    <property type="entry name" value="MRET"/>
</dbReference>
<dbReference type="Gene3D" id="3.40.50.80">
    <property type="entry name" value="Nucleotide-binding domain of ferredoxin-NADP reductase (FNR) module"/>
    <property type="match status" value="1"/>
</dbReference>
<keyword evidence="7" id="KW-1185">Reference proteome</keyword>
<dbReference type="PANTHER" id="PTHR47354:SF7">
    <property type="entry name" value="NAD(P)H-FLAVIN REDUCTASE"/>
    <property type="match status" value="1"/>
</dbReference>
<dbReference type="PROSITE" id="PS51384">
    <property type="entry name" value="FAD_FR"/>
    <property type="match status" value="1"/>
</dbReference>
<dbReference type="EC" id="1.5.1.41" evidence="6"/>
<dbReference type="InterPro" id="IPR001433">
    <property type="entry name" value="OxRdtase_FAD/NAD-bd"/>
</dbReference>
<feature type="domain" description="FAD-binding FR-type" evidence="5">
    <location>
        <begin position="1"/>
        <end position="98"/>
    </location>
</feature>
<dbReference type="EC" id="1.16.1.3" evidence="6"/>
<evidence type="ECO:0000256" key="1">
    <source>
        <dbReference type="ARBA" id="ARBA00023002"/>
    </source>
</evidence>
<organism evidence="6 7">
    <name type="scientific">Ferrimonas lipolytica</name>
    <dbReference type="NCBI Taxonomy" id="2724191"/>
    <lineage>
        <taxon>Bacteria</taxon>
        <taxon>Pseudomonadati</taxon>
        <taxon>Pseudomonadota</taxon>
        <taxon>Gammaproteobacteria</taxon>
        <taxon>Alteromonadales</taxon>
        <taxon>Ferrimonadaceae</taxon>
        <taxon>Ferrimonas</taxon>
    </lineage>
</organism>
<evidence type="ECO:0000259" key="5">
    <source>
        <dbReference type="PROSITE" id="PS51384"/>
    </source>
</evidence>
<gene>
    <name evidence="6" type="primary">fre</name>
    <name evidence="6" type="ORF">HER31_14490</name>
</gene>
<dbReference type="GO" id="GO:0052875">
    <property type="term" value="F:riboflavin reductase [NAD(P)H] activity"/>
    <property type="evidence" value="ECO:0007669"/>
    <property type="project" value="UniProtKB-EC"/>
</dbReference>
<protein>
    <submittedName>
        <fullName evidence="6">NAD(P)H-flavin reductase</fullName>
        <ecNumber evidence="6">1.16.1.3</ecNumber>
        <ecNumber evidence="6">1.5.1.41</ecNumber>
    </submittedName>
</protein>
<evidence type="ECO:0000256" key="2">
    <source>
        <dbReference type="ARBA" id="ARBA00023223"/>
    </source>
</evidence>
<keyword evidence="1 6" id="KW-0560">Oxidoreductase</keyword>
<dbReference type="CDD" id="cd06189">
    <property type="entry name" value="flavin_oxioreductase"/>
    <property type="match status" value="1"/>
</dbReference>
<dbReference type="InterPro" id="IPR001709">
    <property type="entry name" value="Flavoprot_Pyr_Nucl_cyt_Rdtase"/>
</dbReference>
<comment type="similarity">
    <text evidence="4">Belongs to the Fre/LuxG FAD/NAD(P) flavoprotein oxidoreductase family.</text>
</comment>
<reference evidence="6 7" key="1">
    <citation type="submission" date="2020-04" db="EMBL/GenBank/DDBJ databases">
        <title>Ferrimonas sp. S7 isolated from sea water.</title>
        <authorList>
            <person name="Bae S.S."/>
            <person name="Baek K."/>
        </authorList>
    </citation>
    <scope>NUCLEOTIDE SEQUENCE [LARGE SCALE GENOMIC DNA]</scope>
    <source>
        <strain evidence="6 7">S7</strain>
    </source>
</reference>
<dbReference type="InterPro" id="IPR017927">
    <property type="entry name" value="FAD-bd_FR_type"/>
</dbReference>
<dbReference type="InterPro" id="IPR008333">
    <property type="entry name" value="Cbr1-like_FAD-bd_dom"/>
</dbReference>
<dbReference type="Proteomes" id="UP000501602">
    <property type="component" value="Chromosome"/>
</dbReference>
<dbReference type="SUPFAM" id="SSF52343">
    <property type="entry name" value="Ferredoxin reductase-like, C-terminal NADP-linked domain"/>
    <property type="match status" value="1"/>
</dbReference>
<dbReference type="PRINTS" id="PR00371">
    <property type="entry name" value="FPNCR"/>
</dbReference>
<dbReference type="GO" id="GO:0008218">
    <property type="term" value="P:bioluminescence"/>
    <property type="evidence" value="ECO:0007669"/>
    <property type="project" value="UniProtKB-KW"/>
</dbReference>
<dbReference type="InterPro" id="IPR017938">
    <property type="entry name" value="Riboflavin_synthase-like_b-brl"/>
</dbReference>
<evidence type="ECO:0000313" key="7">
    <source>
        <dbReference type="Proteomes" id="UP000501602"/>
    </source>
</evidence>
<proteinExistence type="inferred from homology"/>
<dbReference type="Pfam" id="PF00970">
    <property type="entry name" value="FAD_binding_6"/>
    <property type="match status" value="1"/>
</dbReference>
<dbReference type="RefSeq" id="WP_168661533.1">
    <property type="nucleotide sequence ID" value="NZ_CP051180.1"/>
</dbReference>
<dbReference type="InterPro" id="IPR039261">
    <property type="entry name" value="FNR_nucleotide-bd"/>
</dbReference>